<dbReference type="Gene3D" id="1.10.455.10">
    <property type="entry name" value="Ribosomal protein S7 domain"/>
    <property type="match status" value="1"/>
</dbReference>
<accession>B0VGB8</accession>
<name>B0VGB8_CLOAI</name>
<evidence type="ECO:0000259" key="8">
    <source>
        <dbReference type="Pfam" id="PF00177"/>
    </source>
</evidence>
<evidence type="ECO:0000313" key="9">
    <source>
        <dbReference type="EMBL" id="CAO80355.1"/>
    </source>
</evidence>
<dbReference type="InterPro" id="IPR000235">
    <property type="entry name" value="Ribosomal_uS7"/>
</dbReference>
<dbReference type="InterPro" id="IPR036823">
    <property type="entry name" value="Ribosomal_uS7_dom_sf"/>
</dbReference>
<dbReference type="InterPro" id="IPR005717">
    <property type="entry name" value="Ribosomal_uS7_bac/org-type"/>
</dbReference>
<dbReference type="InterPro" id="IPR023798">
    <property type="entry name" value="Ribosomal_uS7_dom"/>
</dbReference>
<dbReference type="HAMAP" id="MF_00480_B">
    <property type="entry name" value="Ribosomal_uS7_B"/>
    <property type="match status" value="1"/>
</dbReference>
<dbReference type="PANTHER" id="PTHR11205">
    <property type="entry name" value="RIBOSOMAL PROTEIN S7"/>
    <property type="match status" value="1"/>
</dbReference>
<evidence type="ECO:0000256" key="7">
    <source>
        <dbReference type="RuleBase" id="RU003619"/>
    </source>
</evidence>
<keyword evidence="5 6" id="KW-0687">Ribonucleoprotein</keyword>
<evidence type="ECO:0000256" key="4">
    <source>
        <dbReference type="ARBA" id="ARBA00022980"/>
    </source>
</evidence>
<dbReference type="InterPro" id="IPR020606">
    <property type="entry name" value="Ribosomal_uS7_CS"/>
</dbReference>
<comment type="similarity">
    <text evidence="1 6 7">Belongs to the universal ribosomal protein uS7 family.</text>
</comment>
<dbReference type="GO" id="GO:0000049">
    <property type="term" value="F:tRNA binding"/>
    <property type="evidence" value="ECO:0007669"/>
    <property type="project" value="UniProtKB-UniRule"/>
</dbReference>
<dbReference type="GO" id="GO:0015935">
    <property type="term" value="C:small ribosomal subunit"/>
    <property type="evidence" value="ECO:0007669"/>
    <property type="project" value="InterPro"/>
</dbReference>
<dbReference type="RefSeq" id="WP_015424216.1">
    <property type="nucleotide sequence ID" value="NC_020449.1"/>
</dbReference>
<dbReference type="NCBIfam" id="TIGR01029">
    <property type="entry name" value="rpsG_bact"/>
    <property type="match status" value="1"/>
</dbReference>
<sequence>MPRKHRAVVREVLPDPKYNDITVTKFMNCLMVKGKKSIAEKIVYGAFDIIAAKTKEDPLVVFKSALDNVRPLVKVVSRRVGGATYQIPIEVNEKNGKALAFRWIIANARARSEKTMTEKLAAELIAAHKKEGASIKKREDTHKMAEANKAFAHLRW</sequence>
<comment type="subunit">
    <text evidence="6">Part of the 30S ribosomal subunit. Contacts proteins S9 and S11.</text>
</comment>
<dbReference type="GO" id="GO:0006412">
    <property type="term" value="P:translation"/>
    <property type="evidence" value="ECO:0007669"/>
    <property type="project" value="UniProtKB-UniRule"/>
</dbReference>
<dbReference type="STRING" id="459349.CLOAM0453"/>
<evidence type="ECO:0000256" key="6">
    <source>
        <dbReference type="HAMAP-Rule" id="MF_00480"/>
    </source>
</evidence>
<keyword evidence="6" id="KW-0820">tRNA-binding</keyword>
<feature type="domain" description="Small ribosomal subunit protein uS7" evidence="8">
    <location>
        <begin position="2"/>
        <end position="149"/>
    </location>
</feature>
<keyword evidence="4 6" id="KW-0689">Ribosomal protein</keyword>
<dbReference type="SUPFAM" id="SSF47973">
    <property type="entry name" value="Ribosomal protein S7"/>
    <property type="match status" value="1"/>
</dbReference>
<dbReference type="eggNOG" id="COG0049">
    <property type="taxonomic scope" value="Bacteria"/>
</dbReference>
<dbReference type="GO" id="GO:0019843">
    <property type="term" value="F:rRNA binding"/>
    <property type="evidence" value="ECO:0007669"/>
    <property type="project" value="UniProtKB-UniRule"/>
</dbReference>
<dbReference type="GO" id="GO:0003735">
    <property type="term" value="F:structural constituent of ribosome"/>
    <property type="evidence" value="ECO:0007669"/>
    <property type="project" value="InterPro"/>
</dbReference>
<dbReference type="Proteomes" id="UP000002019">
    <property type="component" value="Chromosome"/>
</dbReference>
<keyword evidence="10" id="KW-1185">Reference proteome</keyword>
<proteinExistence type="inferred from homology"/>
<comment type="function">
    <text evidence="6">One of the primary rRNA binding proteins, it binds directly to 16S rRNA where it nucleates assembly of the head domain of the 30S subunit. Is located at the subunit interface close to the decoding center, probably blocks exit of the E-site tRNA.</text>
</comment>
<dbReference type="PROSITE" id="PS00052">
    <property type="entry name" value="RIBOSOMAL_S7"/>
    <property type="match status" value="1"/>
</dbReference>
<dbReference type="OrthoDB" id="9807653at2"/>
<gene>
    <name evidence="6 9" type="primary">rpsG</name>
    <name evidence="9" type="ordered locus">CLOAM0453</name>
</gene>
<dbReference type="Pfam" id="PF00177">
    <property type="entry name" value="Ribosomal_S7"/>
    <property type="match status" value="1"/>
</dbReference>
<evidence type="ECO:0000256" key="3">
    <source>
        <dbReference type="ARBA" id="ARBA00022884"/>
    </source>
</evidence>
<dbReference type="HOGENOM" id="CLU_072226_1_1_0"/>
<dbReference type="KEGG" id="caci:CLOAM0453"/>
<dbReference type="FunFam" id="1.10.455.10:FF:000001">
    <property type="entry name" value="30S ribosomal protein S7"/>
    <property type="match status" value="1"/>
</dbReference>
<organism evidence="9 10">
    <name type="scientific">Cloacimonas acidaminovorans (strain Evry)</name>
    <dbReference type="NCBI Taxonomy" id="459349"/>
    <lineage>
        <taxon>Bacteria</taxon>
        <taxon>Pseudomonadati</taxon>
        <taxon>Candidatus Cloacimonadota</taxon>
        <taxon>Candidatus Cloacimonadia</taxon>
        <taxon>Candidatus Cloacimonadales</taxon>
        <taxon>Candidatus Cloacimonadaceae</taxon>
        <taxon>Candidatus Cloacimonas</taxon>
    </lineage>
</organism>
<keyword evidence="2 6" id="KW-0699">rRNA-binding</keyword>
<dbReference type="AlphaFoldDB" id="B0VGB8"/>
<dbReference type="CDD" id="cd14869">
    <property type="entry name" value="uS7_Bacteria"/>
    <property type="match status" value="1"/>
</dbReference>
<evidence type="ECO:0000313" key="10">
    <source>
        <dbReference type="Proteomes" id="UP000002019"/>
    </source>
</evidence>
<reference evidence="9 10" key="1">
    <citation type="journal article" date="2008" name="J. Bacteriol.">
        <title>'Candidatus Cloacamonas acidaminovorans': genome sequence reconstruction provides a first glimpse of a new bacterial division.</title>
        <authorList>
            <person name="Pelletier E."/>
            <person name="Kreimeyer A."/>
            <person name="Bocs S."/>
            <person name="Rouy Z."/>
            <person name="Gyapay G."/>
            <person name="Chouari R."/>
            <person name="Riviere D."/>
            <person name="Ganesan A."/>
            <person name="Daegelen P."/>
            <person name="Sghir A."/>
            <person name="Cohen G.N."/>
            <person name="Medigue C."/>
            <person name="Weissenbach J."/>
            <person name="Le Paslier D."/>
        </authorList>
    </citation>
    <scope>NUCLEOTIDE SEQUENCE [LARGE SCALE GENOMIC DNA]</scope>
    <source>
        <strain evidence="10">Evry</strain>
    </source>
</reference>
<evidence type="ECO:0000256" key="2">
    <source>
        <dbReference type="ARBA" id="ARBA00022730"/>
    </source>
</evidence>
<dbReference type="EMBL" id="CU466930">
    <property type="protein sequence ID" value="CAO80355.1"/>
    <property type="molecule type" value="Genomic_DNA"/>
</dbReference>
<dbReference type="PIRSF" id="PIRSF002122">
    <property type="entry name" value="RPS7p_RPS7a_RPS5e_RPS7o"/>
    <property type="match status" value="1"/>
</dbReference>
<evidence type="ECO:0000256" key="5">
    <source>
        <dbReference type="ARBA" id="ARBA00023274"/>
    </source>
</evidence>
<evidence type="ECO:0000256" key="1">
    <source>
        <dbReference type="ARBA" id="ARBA00007151"/>
    </source>
</evidence>
<keyword evidence="3 6" id="KW-0694">RNA-binding</keyword>
<protein>
    <recommendedName>
        <fullName evidence="6">Small ribosomal subunit protein uS7</fullName>
    </recommendedName>
</protein>